<feature type="region of interest" description="Disordered" evidence="3">
    <location>
        <begin position="214"/>
        <end position="269"/>
    </location>
</feature>
<evidence type="ECO:0000313" key="4">
    <source>
        <dbReference type="EMBL" id="CAB3996466.1"/>
    </source>
</evidence>
<keyword evidence="1" id="KW-0479">Metal-binding</keyword>
<dbReference type="Proteomes" id="UP001152795">
    <property type="component" value="Unassembled WGS sequence"/>
</dbReference>
<evidence type="ECO:0000256" key="3">
    <source>
        <dbReference type="SAM" id="MobiDB-lite"/>
    </source>
</evidence>
<reference evidence="4" key="1">
    <citation type="submission" date="2020-04" db="EMBL/GenBank/DDBJ databases">
        <authorList>
            <person name="Alioto T."/>
            <person name="Alioto T."/>
            <person name="Gomez Garrido J."/>
        </authorList>
    </citation>
    <scope>NUCLEOTIDE SEQUENCE</scope>
    <source>
        <strain evidence="4">A484AB</strain>
    </source>
</reference>
<name>A0A7D9I211_PARCT</name>
<protein>
    <submittedName>
        <fullName evidence="4">Uncharacterized protein</fullName>
    </submittedName>
</protein>
<comment type="caution">
    <text evidence="4">The sequence shown here is derived from an EMBL/GenBank/DDBJ whole genome shotgun (WGS) entry which is preliminary data.</text>
</comment>
<accession>A0A7D9I211</accession>
<dbReference type="SMART" id="SM00184">
    <property type="entry name" value="RING"/>
    <property type="match status" value="1"/>
</dbReference>
<dbReference type="GO" id="GO:0008270">
    <property type="term" value="F:zinc ion binding"/>
    <property type="evidence" value="ECO:0007669"/>
    <property type="project" value="UniProtKB-KW"/>
</dbReference>
<dbReference type="EMBL" id="CACRXK020002874">
    <property type="protein sequence ID" value="CAB3996466.1"/>
    <property type="molecule type" value="Genomic_DNA"/>
</dbReference>
<keyword evidence="5" id="KW-1185">Reference proteome</keyword>
<organism evidence="4 5">
    <name type="scientific">Paramuricea clavata</name>
    <name type="common">Red gorgonian</name>
    <name type="synonym">Violescent sea-whip</name>
    <dbReference type="NCBI Taxonomy" id="317549"/>
    <lineage>
        <taxon>Eukaryota</taxon>
        <taxon>Metazoa</taxon>
        <taxon>Cnidaria</taxon>
        <taxon>Anthozoa</taxon>
        <taxon>Octocorallia</taxon>
        <taxon>Malacalcyonacea</taxon>
        <taxon>Plexauridae</taxon>
        <taxon>Paramuricea</taxon>
    </lineage>
</organism>
<evidence type="ECO:0000313" key="5">
    <source>
        <dbReference type="Proteomes" id="UP001152795"/>
    </source>
</evidence>
<evidence type="ECO:0000256" key="2">
    <source>
        <dbReference type="ARBA" id="ARBA00022833"/>
    </source>
</evidence>
<gene>
    <name evidence="4" type="ORF">PACLA_8A063554</name>
</gene>
<proteinExistence type="predicted"/>
<evidence type="ECO:0000256" key="1">
    <source>
        <dbReference type="ARBA" id="ARBA00022771"/>
    </source>
</evidence>
<sequence length="466" mass="52124">MKQWQIIGDEYPVENAHSIIRSQTLDSDTAETLSSKVKAIFQSKEKQKNFRSSFTPSMKFSFSTKQLQFLKSKAAVTLTSVFESIVHHLMNTQFVEKLNKKKKGTEVKMPQIFGERKLSDCVLPLGYHGRHQPNEDCKCDMPSCTTSKEETWKMFPGCWHSFHESCIKDGSCPLCSKTLSEKAKELGTNDEIIADVTSLNNKISNLCPTLPKNDHRFLPLQPPPPKISKPQNPVTPPSRVTLPSKAPSASYGRDQLLPATPPLRESTHSNTEWLLPQSISQSNLSYNTSGSNACTIISVLGALNLSRKSYFPTSVQEINEAAAYFKQIMIKGNRLYQTLNIESSTPNLHVVDVSLTKLPALTMTIKEDTGFFTEDDMVQKLESIRQENPVMVGVLIIAPDKSMVIYMDQKKIGLMDSHSHGQHGGLIVTCFSSNVKDFVTYVSKMAKQYWNTSLAGANFTILEPYI</sequence>
<dbReference type="InterPro" id="IPR001841">
    <property type="entry name" value="Znf_RING"/>
</dbReference>
<keyword evidence="1" id="KW-0863">Zinc-finger</keyword>
<dbReference type="SUPFAM" id="SSF57850">
    <property type="entry name" value="RING/U-box"/>
    <property type="match status" value="1"/>
</dbReference>
<dbReference type="AlphaFoldDB" id="A0A7D9I211"/>
<dbReference type="OrthoDB" id="5976618at2759"/>
<keyword evidence="2" id="KW-0862">Zinc</keyword>